<dbReference type="EMBL" id="MN740404">
    <property type="protein sequence ID" value="QHU04811.1"/>
    <property type="molecule type" value="Genomic_DNA"/>
</dbReference>
<dbReference type="PANTHER" id="PTHR23070">
    <property type="entry name" value="BCS1 AAA-TYPE ATPASE"/>
    <property type="match status" value="1"/>
</dbReference>
<evidence type="ECO:0000256" key="1">
    <source>
        <dbReference type="ARBA" id="ARBA00007448"/>
    </source>
</evidence>
<protein>
    <recommendedName>
        <fullName evidence="2">AAA+ ATPase domain-containing protein</fullName>
    </recommendedName>
</protein>
<evidence type="ECO:0000259" key="2">
    <source>
        <dbReference type="SMART" id="SM00382"/>
    </source>
</evidence>
<dbReference type="SMART" id="SM00382">
    <property type="entry name" value="AAA"/>
    <property type="match status" value="1"/>
</dbReference>
<dbReference type="AlphaFoldDB" id="A0A6C0JIF9"/>
<dbReference type="InterPro" id="IPR050747">
    <property type="entry name" value="Mitochondrial_chaperone_BCS1"/>
</dbReference>
<dbReference type="GO" id="GO:0016887">
    <property type="term" value="F:ATP hydrolysis activity"/>
    <property type="evidence" value="ECO:0007669"/>
    <property type="project" value="InterPro"/>
</dbReference>
<comment type="similarity">
    <text evidence="1">Belongs to the AAA ATPase family. BCS1 subfamily.</text>
</comment>
<dbReference type="SUPFAM" id="SSF52540">
    <property type="entry name" value="P-loop containing nucleoside triphosphate hydrolases"/>
    <property type="match status" value="1"/>
</dbReference>
<organism evidence="3">
    <name type="scientific">viral metagenome</name>
    <dbReference type="NCBI Taxonomy" id="1070528"/>
    <lineage>
        <taxon>unclassified sequences</taxon>
        <taxon>metagenomes</taxon>
        <taxon>organismal metagenomes</taxon>
    </lineage>
</organism>
<sequence>MNIDPLQILQVSIYSKIINGVTTDPRQIILLALAFFIYKMIDIEYCKKKILERIHFTSQSECSITIPFHRRTLITNNYGTPKENIHISYSARFHALNYYLSKHAPENIYQMVEIMKREYKNSYHDSEVIDYILLPVQNQKIEICKEQNIQFEIIVEQDNRDEEDGKKEKKKQQNVNAKNYVYRISKKGKENYHILKEFLEKCVKEFEDETINRKQQQTFEFMKSEKDEDDKTRLSFREYPFKSNKHLDKNIFFENKQDFIQYIDKFRHRELEKNISETEYEDSGITFKAGILLHGKPGCGKSATIRGILNRTGRHGVLVRWSLLKTCADFTGIFRSAINNTKYDLKDLCFIFEDFDANKDEVLKKRTDVITDLDFVELSEDNTNQIDHSDPTIENILKITNDQQIKNMHNVLQSMTKNRGDELTLECVLNTIDGIIELHNAMYIFTTNMDISKIDSAFIRPGRIDYILELKLATVTVIREMIYYKYRSANIDFKKYENLFLKMKDEKISPAEVQKIYMRYGKGQIKECLQELVKATNGKK</sequence>
<dbReference type="InterPro" id="IPR003959">
    <property type="entry name" value="ATPase_AAA_core"/>
</dbReference>
<dbReference type="Pfam" id="PF00004">
    <property type="entry name" value="AAA"/>
    <property type="match status" value="1"/>
</dbReference>
<dbReference type="InterPro" id="IPR027417">
    <property type="entry name" value="P-loop_NTPase"/>
</dbReference>
<dbReference type="GO" id="GO:0005524">
    <property type="term" value="F:ATP binding"/>
    <property type="evidence" value="ECO:0007669"/>
    <property type="project" value="InterPro"/>
</dbReference>
<reference evidence="3" key="1">
    <citation type="journal article" date="2020" name="Nature">
        <title>Giant virus diversity and host interactions through global metagenomics.</title>
        <authorList>
            <person name="Schulz F."/>
            <person name="Roux S."/>
            <person name="Paez-Espino D."/>
            <person name="Jungbluth S."/>
            <person name="Walsh D.A."/>
            <person name="Denef V.J."/>
            <person name="McMahon K.D."/>
            <person name="Konstantinidis K.T."/>
            <person name="Eloe-Fadrosh E.A."/>
            <person name="Kyrpides N.C."/>
            <person name="Woyke T."/>
        </authorList>
    </citation>
    <scope>NUCLEOTIDE SEQUENCE</scope>
    <source>
        <strain evidence="3">GVMAG-M-3300027708-5</strain>
    </source>
</reference>
<proteinExistence type="inferred from homology"/>
<accession>A0A6C0JIF9</accession>
<evidence type="ECO:0000313" key="3">
    <source>
        <dbReference type="EMBL" id="QHU04811.1"/>
    </source>
</evidence>
<feature type="domain" description="AAA+ ATPase" evidence="2">
    <location>
        <begin position="287"/>
        <end position="474"/>
    </location>
</feature>
<dbReference type="Gene3D" id="3.40.50.300">
    <property type="entry name" value="P-loop containing nucleotide triphosphate hydrolases"/>
    <property type="match status" value="1"/>
</dbReference>
<dbReference type="InterPro" id="IPR003593">
    <property type="entry name" value="AAA+_ATPase"/>
</dbReference>
<name>A0A6C0JIF9_9ZZZZ</name>